<dbReference type="OrthoDB" id="10312372at2759"/>
<protein>
    <submittedName>
        <fullName evidence="2">Uncharacterized protein</fullName>
    </submittedName>
</protein>
<gene>
    <name evidence="2" type="ORF">ENH_00018540</name>
</gene>
<feature type="region of interest" description="Disordered" evidence="1">
    <location>
        <begin position="1"/>
        <end position="48"/>
    </location>
</feature>
<evidence type="ECO:0000256" key="1">
    <source>
        <dbReference type="SAM" id="MobiDB-lite"/>
    </source>
</evidence>
<keyword evidence="3" id="KW-1185">Reference proteome</keyword>
<dbReference type="Proteomes" id="UP000030754">
    <property type="component" value="Unassembled WGS sequence"/>
</dbReference>
<proteinExistence type="predicted"/>
<evidence type="ECO:0000313" key="2">
    <source>
        <dbReference type="EMBL" id="CDJ66295.1"/>
    </source>
</evidence>
<dbReference type="AlphaFoldDB" id="U6MX43"/>
<reference evidence="2" key="2">
    <citation type="submission" date="2013-10" db="EMBL/GenBank/DDBJ databases">
        <authorList>
            <person name="Aslett M."/>
        </authorList>
    </citation>
    <scope>NUCLEOTIDE SEQUENCE [LARGE SCALE GENOMIC DNA]</scope>
    <source>
        <strain evidence="2">Houghton</strain>
    </source>
</reference>
<dbReference type="EMBL" id="HG723525">
    <property type="protein sequence ID" value="CDJ66295.1"/>
    <property type="molecule type" value="Genomic_DNA"/>
</dbReference>
<reference evidence="2" key="1">
    <citation type="submission" date="2013-10" db="EMBL/GenBank/DDBJ databases">
        <title>Genomic analysis of the causative agents of coccidiosis in chickens.</title>
        <authorList>
            <person name="Reid A.J."/>
            <person name="Blake D."/>
            <person name="Billington K."/>
            <person name="Browne H."/>
            <person name="Dunn M."/>
            <person name="Hung S."/>
            <person name="Kawahara F."/>
            <person name="Miranda-Saavedra D."/>
            <person name="Mourier T."/>
            <person name="Nagra H."/>
            <person name="Otto T.D."/>
            <person name="Rawlings N."/>
            <person name="Sanchez A."/>
            <person name="Sanders M."/>
            <person name="Subramaniam C."/>
            <person name="Tay Y."/>
            <person name="Dear P."/>
            <person name="Doerig C."/>
            <person name="Gruber A."/>
            <person name="Parkinson J."/>
            <person name="Shirley M."/>
            <person name="Wan K.L."/>
            <person name="Berriman M."/>
            <person name="Tomley F."/>
            <person name="Pain A."/>
        </authorList>
    </citation>
    <scope>NUCLEOTIDE SEQUENCE [LARGE SCALE GENOMIC DNA]</scope>
    <source>
        <strain evidence="2">Houghton</strain>
    </source>
</reference>
<organism evidence="2 3">
    <name type="scientific">Eimeria necatrix</name>
    <dbReference type="NCBI Taxonomy" id="51315"/>
    <lineage>
        <taxon>Eukaryota</taxon>
        <taxon>Sar</taxon>
        <taxon>Alveolata</taxon>
        <taxon>Apicomplexa</taxon>
        <taxon>Conoidasida</taxon>
        <taxon>Coccidia</taxon>
        <taxon>Eucoccidiorida</taxon>
        <taxon>Eimeriorina</taxon>
        <taxon>Eimeriidae</taxon>
        <taxon>Eimeria</taxon>
    </lineage>
</organism>
<accession>U6MX43</accession>
<evidence type="ECO:0000313" key="3">
    <source>
        <dbReference type="Proteomes" id="UP000030754"/>
    </source>
</evidence>
<name>U6MX43_9EIME</name>
<sequence length="72" mass="8005">MAARNAAQRVSVSADDASQLVATEQARKRRQANHSLQRSAWGKPQVLGTARAANETEKAMKRIRVKMLLLFD</sequence>
<dbReference type="RefSeq" id="XP_013434763.1">
    <property type="nucleotide sequence ID" value="XM_013579309.1"/>
</dbReference>
<dbReference type="VEuPathDB" id="ToxoDB:ENH_00018540"/>
<dbReference type="GeneID" id="25472027"/>